<dbReference type="SUPFAM" id="SSF51735">
    <property type="entry name" value="NAD(P)-binding Rossmann-fold domains"/>
    <property type="match status" value="1"/>
</dbReference>
<organism evidence="1 2">
    <name type="scientific">Reticulomyxa filosa</name>
    <dbReference type="NCBI Taxonomy" id="46433"/>
    <lineage>
        <taxon>Eukaryota</taxon>
        <taxon>Sar</taxon>
        <taxon>Rhizaria</taxon>
        <taxon>Retaria</taxon>
        <taxon>Foraminifera</taxon>
        <taxon>Monothalamids</taxon>
        <taxon>Reticulomyxidae</taxon>
        <taxon>Reticulomyxa</taxon>
    </lineage>
</organism>
<sequence length="217" mass="24622">LNTVSVIELARSFVRVVRSRNKTSNRHLIAVTSSMAGKIGSPGQPAYTASKHAINGFFDSLRIELARENFRVSLICPGPTHVTDNSTKGFGNSVEQASGRLLDDKRSTSKMTTQRCAELYATTLYFNLYESWLCQSPVLTFGYLRQYLPMAFVPLSTILGQKQLKEYARHTSKKKITHFSYDNFFKKIMSLLCNKHFPKQISSTVLKHFFTFMTSKL</sequence>
<dbReference type="InterPro" id="IPR002347">
    <property type="entry name" value="SDR_fam"/>
</dbReference>
<proteinExistence type="predicted"/>
<name>X6MD12_RETFI</name>
<dbReference type="Proteomes" id="UP000023152">
    <property type="component" value="Unassembled WGS sequence"/>
</dbReference>
<evidence type="ECO:0000313" key="1">
    <source>
        <dbReference type="EMBL" id="ETO10910.1"/>
    </source>
</evidence>
<dbReference type="OrthoDB" id="47007at2759"/>
<comment type="caution">
    <text evidence="1">The sequence shown here is derived from an EMBL/GenBank/DDBJ whole genome shotgun (WGS) entry which is preliminary data.</text>
</comment>
<dbReference type="InterPro" id="IPR020904">
    <property type="entry name" value="Sc_DH/Rdtase_CS"/>
</dbReference>
<dbReference type="Pfam" id="PF00106">
    <property type="entry name" value="adh_short"/>
    <property type="match status" value="1"/>
</dbReference>
<feature type="non-terminal residue" evidence="1">
    <location>
        <position position="1"/>
    </location>
</feature>
<dbReference type="EMBL" id="ASPP01022981">
    <property type="protein sequence ID" value="ETO10910.1"/>
    <property type="molecule type" value="Genomic_DNA"/>
</dbReference>
<dbReference type="AlphaFoldDB" id="X6MD12"/>
<dbReference type="PANTHER" id="PTHR44269">
    <property type="entry name" value="DEHYDROGENASE/REDUCTASE SDR FAMILY MEMBER 7-RELATED"/>
    <property type="match status" value="1"/>
</dbReference>
<keyword evidence="2" id="KW-1185">Reference proteome</keyword>
<dbReference type="Gene3D" id="3.40.50.720">
    <property type="entry name" value="NAD(P)-binding Rossmann-like Domain"/>
    <property type="match status" value="1"/>
</dbReference>
<dbReference type="InterPro" id="IPR053011">
    <property type="entry name" value="SDR_family_member_7"/>
</dbReference>
<evidence type="ECO:0000313" key="2">
    <source>
        <dbReference type="Proteomes" id="UP000023152"/>
    </source>
</evidence>
<dbReference type="PROSITE" id="PS00061">
    <property type="entry name" value="ADH_SHORT"/>
    <property type="match status" value="1"/>
</dbReference>
<dbReference type="PANTHER" id="PTHR44269:SF1">
    <property type="entry name" value="DEHYDROGENASE_REDUCTASE SDR FAMILY MEMBER 7"/>
    <property type="match status" value="1"/>
</dbReference>
<accession>X6MD12</accession>
<protein>
    <submittedName>
        <fullName evidence="1">Uncharacterized protein</fullName>
    </submittedName>
</protein>
<dbReference type="InterPro" id="IPR036291">
    <property type="entry name" value="NAD(P)-bd_dom_sf"/>
</dbReference>
<gene>
    <name evidence="1" type="ORF">RFI_26465</name>
</gene>
<reference evidence="1 2" key="1">
    <citation type="journal article" date="2013" name="Curr. Biol.">
        <title>The Genome of the Foraminiferan Reticulomyxa filosa.</title>
        <authorList>
            <person name="Glockner G."/>
            <person name="Hulsmann N."/>
            <person name="Schleicher M."/>
            <person name="Noegel A.A."/>
            <person name="Eichinger L."/>
            <person name="Gallinger C."/>
            <person name="Pawlowski J."/>
            <person name="Sierra R."/>
            <person name="Euteneuer U."/>
            <person name="Pillet L."/>
            <person name="Moustafa A."/>
            <person name="Platzer M."/>
            <person name="Groth M."/>
            <person name="Szafranski K."/>
            <person name="Schliwa M."/>
        </authorList>
    </citation>
    <scope>NUCLEOTIDE SEQUENCE [LARGE SCALE GENOMIC DNA]</scope>
</reference>